<dbReference type="GO" id="GO:0004065">
    <property type="term" value="F:arylsulfatase activity"/>
    <property type="evidence" value="ECO:0007669"/>
    <property type="project" value="TreeGrafter"/>
</dbReference>
<evidence type="ECO:0000256" key="2">
    <source>
        <dbReference type="ARBA" id="ARBA00022723"/>
    </source>
</evidence>
<dbReference type="Pfam" id="PF00884">
    <property type="entry name" value="Sulfatase"/>
    <property type="match status" value="1"/>
</dbReference>
<dbReference type="STRING" id="320771.Cflav_PD0696"/>
<dbReference type="CDD" id="cd16145">
    <property type="entry name" value="ARS_like"/>
    <property type="match status" value="1"/>
</dbReference>
<keyword evidence="8" id="KW-1185">Reference proteome</keyword>
<feature type="signal peptide" evidence="5">
    <location>
        <begin position="1"/>
        <end position="27"/>
    </location>
</feature>
<evidence type="ECO:0000256" key="3">
    <source>
        <dbReference type="ARBA" id="ARBA00022801"/>
    </source>
</evidence>
<keyword evidence="5" id="KW-0732">Signal</keyword>
<dbReference type="AlphaFoldDB" id="B9XR48"/>
<evidence type="ECO:0000256" key="5">
    <source>
        <dbReference type="SAM" id="SignalP"/>
    </source>
</evidence>
<dbReference type="PANTHER" id="PTHR42693:SF53">
    <property type="entry name" value="ENDO-4-O-SULFATASE"/>
    <property type="match status" value="1"/>
</dbReference>
<feature type="chain" id="PRO_5002895165" evidence="5">
    <location>
        <begin position="28"/>
        <end position="508"/>
    </location>
</feature>
<dbReference type="Gene3D" id="3.40.720.10">
    <property type="entry name" value="Alkaline Phosphatase, subunit A"/>
    <property type="match status" value="1"/>
</dbReference>
<protein>
    <submittedName>
        <fullName evidence="7">Sulfatase</fullName>
    </submittedName>
</protein>
<dbReference type="PANTHER" id="PTHR42693">
    <property type="entry name" value="ARYLSULFATASE FAMILY MEMBER"/>
    <property type="match status" value="1"/>
</dbReference>
<comment type="similarity">
    <text evidence="1">Belongs to the sulfatase family.</text>
</comment>
<dbReference type="InterPro" id="IPR000917">
    <property type="entry name" value="Sulfatase_N"/>
</dbReference>
<evidence type="ECO:0000313" key="8">
    <source>
        <dbReference type="Proteomes" id="UP000003688"/>
    </source>
</evidence>
<dbReference type="RefSeq" id="WP_007418283.1">
    <property type="nucleotide sequence ID" value="NZ_ABOX02000060.1"/>
</dbReference>
<reference evidence="7 8" key="1">
    <citation type="journal article" date="2011" name="J. Bacteriol.">
        <title>Genome sequence of 'Pedosphaera parvula' Ellin514, an aerobic Verrucomicrobial isolate from pasture soil.</title>
        <authorList>
            <person name="Kant R."/>
            <person name="van Passel M.W."/>
            <person name="Sangwan P."/>
            <person name="Palva A."/>
            <person name="Lucas S."/>
            <person name="Copeland A."/>
            <person name="Lapidus A."/>
            <person name="Glavina Del Rio T."/>
            <person name="Dalin E."/>
            <person name="Tice H."/>
            <person name="Bruce D."/>
            <person name="Goodwin L."/>
            <person name="Pitluck S."/>
            <person name="Chertkov O."/>
            <person name="Larimer F.W."/>
            <person name="Land M.L."/>
            <person name="Hauser L."/>
            <person name="Brettin T.S."/>
            <person name="Detter J.C."/>
            <person name="Han S."/>
            <person name="de Vos W.M."/>
            <person name="Janssen P.H."/>
            <person name="Smidt H."/>
        </authorList>
    </citation>
    <scope>NUCLEOTIDE SEQUENCE [LARGE SCALE GENOMIC DNA]</scope>
    <source>
        <strain evidence="7 8">Ellin514</strain>
    </source>
</reference>
<dbReference type="Gene3D" id="3.30.1120.10">
    <property type="match status" value="1"/>
</dbReference>
<dbReference type="InterPro" id="IPR050738">
    <property type="entry name" value="Sulfatase"/>
</dbReference>
<evidence type="ECO:0000259" key="6">
    <source>
        <dbReference type="Pfam" id="PF00884"/>
    </source>
</evidence>
<dbReference type="PROSITE" id="PS00523">
    <property type="entry name" value="SULFATASE_1"/>
    <property type="match status" value="1"/>
</dbReference>
<gene>
    <name evidence="7" type="ORF">Cflav_PD0696</name>
</gene>
<evidence type="ECO:0000256" key="4">
    <source>
        <dbReference type="ARBA" id="ARBA00022837"/>
    </source>
</evidence>
<organism evidence="7 8">
    <name type="scientific">Pedosphaera parvula (strain Ellin514)</name>
    <dbReference type="NCBI Taxonomy" id="320771"/>
    <lineage>
        <taxon>Bacteria</taxon>
        <taxon>Pseudomonadati</taxon>
        <taxon>Verrucomicrobiota</taxon>
        <taxon>Pedosphaerae</taxon>
        <taxon>Pedosphaerales</taxon>
        <taxon>Pedosphaeraceae</taxon>
        <taxon>Pedosphaera</taxon>
    </lineage>
</organism>
<dbReference type="InterPro" id="IPR017850">
    <property type="entry name" value="Alkaline_phosphatase_core_sf"/>
</dbReference>
<accession>B9XR48</accession>
<dbReference type="EMBL" id="ABOX02000060">
    <property type="protein sequence ID" value="EEF57661.1"/>
    <property type="molecule type" value="Genomic_DNA"/>
</dbReference>
<comment type="caution">
    <text evidence="7">The sequence shown here is derived from an EMBL/GenBank/DDBJ whole genome shotgun (WGS) entry which is preliminary data.</text>
</comment>
<name>B9XR48_PEDPL</name>
<feature type="domain" description="Sulfatase N-terminal" evidence="6">
    <location>
        <begin position="38"/>
        <end position="391"/>
    </location>
</feature>
<dbReference type="SUPFAM" id="SSF53649">
    <property type="entry name" value="Alkaline phosphatase-like"/>
    <property type="match status" value="1"/>
</dbReference>
<evidence type="ECO:0000256" key="1">
    <source>
        <dbReference type="ARBA" id="ARBA00008779"/>
    </source>
</evidence>
<keyword evidence="2" id="KW-0479">Metal-binding</keyword>
<evidence type="ECO:0000313" key="7">
    <source>
        <dbReference type="EMBL" id="EEF57661.1"/>
    </source>
</evidence>
<keyword evidence="4" id="KW-0106">Calcium</keyword>
<proteinExistence type="inferred from homology"/>
<dbReference type="InterPro" id="IPR024607">
    <property type="entry name" value="Sulfatase_CS"/>
</dbReference>
<dbReference type="Proteomes" id="UP000003688">
    <property type="component" value="Unassembled WGS sequence"/>
</dbReference>
<dbReference type="GO" id="GO:0046872">
    <property type="term" value="F:metal ion binding"/>
    <property type="evidence" value="ECO:0007669"/>
    <property type="project" value="UniProtKB-KW"/>
</dbReference>
<sequence length="508" mass="56512" precursor="true">MPKHLLPRRLRFLVALLSVLSPLCINAAEPSPMPLRKPNVIFFIADDLGYADVGCFGQKKIHTPNIDRIATEGMKFTQHYSGSPVCAPSRCVLMTGKHSGHSAVRDNRELKPEGQFPLPANTITVARLLQQNGYITGAFGKWGLGGPESSGKPLDQGFTRFFGYNCQRVAHNLFPTYLWDDNHRLALDNPPIGEDQKLPADADSNDPASYKAFTGKSYAPDLYAEQALRFIRDNKDHPFFLFFPTIVPHVALQVPEDSLKEYEGKLPETPYTGGKGYLPNRTPHAAYAAMITRMDRDLGRMLALIKELNLDDDTIFVFTSDNGPAPQDMGGTDTKFFNSSGPFRSGKTSIYEGGMRIPLIVRWHGKIQPNSTSDRVTGFEDWLPTLLELSGNKKSVPTGIDGLSFASTLLGEKLPERPFLYREFPAYGGQQAIRVGNWKAVRQHLKPKGNAKPNLHIELYDLQTDIAESHDVSDEHPDIVTKLDNLMREQHIPSKAFPFPALDKPGSN</sequence>
<keyword evidence="3" id="KW-0378">Hydrolase</keyword>